<keyword evidence="1" id="KW-1133">Transmembrane helix</keyword>
<dbReference type="Proteomes" id="UP000235828">
    <property type="component" value="Chromosome B"/>
</dbReference>
<feature type="transmembrane region" description="Helical" evidence="1">
    <location>
        <begin position="39"/>
        <end position="57"/>
    </location>
</feature>
<proteinExistence type="predicted"/>
<dbReference type="EMBL" id="LT960612">
    <property type="protein sequence ID" value="SON51834.1"/>
    <property type="molecule type" value="Genomic_DNA"/>
</dbReference>
<feature type="transmembrane region" description="Helical" evidence="1">
    <location>
        <begin position="12"/>
        <end position="33"/>
    </location>
</feature>
<keyword evidence="3" id="KW-1185">Reference proteome</keyword>
<feature type="transmembrane region" description="Helical" evidence="1">
    <location>
        <begin position="62"/>
        <end position="79"/>
    </location>
</feature>
<evidence type="ECO:0000256" key="1">
    <source>
        <dbReference type="SAM" id="Phobius"/>
    </source>
</evidence>
<organism evidence="2 3">
    <name type="scientific">Vibrio tapetis subsp. tapetis</name>
    <dbReference type="NCBI Taxonomy" id="1671868"/>
    <lineage>
        <taxon>Bacteria</taxon>
        <taxon>Pseudomonadati</taxon>
        <taxon>Pseudomonadota</taxon>
        <taxon>Gammaproteobacteria</taxon>
        <taxon>Vibrionales</taxon>
        <taxon>Vibrionaceae</taxon>
        <taxon>Vibrio</taxon>
    </lineage>
</organism>
<evidence type="ECO:0000313" key="2">
    <source>
        <dbReference type="EMBL" id="SON51834.1"/>
    </source>
</evidence>
<reference evidence="2 3" key="1">
    <citation type="submission" date="2017-10" db="EMBL/GenBank/DDBJ databases">
        <authorList>
            <person name="Banno H."/>
            <person name="Chua N.-H."/>
        </authorList>
    </citation>
    <scope>NUCLEOTIDE SEQUENCE [LARGE SCALE GENOMIC DNA]</scope>
    <source>
        <strain evidence="2">Vibrio tapetis CECT4600</strain>
    </source>
</reference>
<dbReference type="KEGG" id="vta:B0223"/>
<keyword evidence="1" id="KW-0812">Transmembrane</keyword>
<keyword evidence="1" id="KW-0472">Membrane</keyword>
<name>A0A2N8ZIU5_9VIBR</name>
<accession>A0A2N8ZIU5</accession>
<sequence>MNHTIARYCAMFVAVPVACYAVLFLSLGVTEFLSLWPEPIAGFISAMTVVLVGYWLAPEHKITVAAIWLLVGAIAAWLLLVNSHYPESYGVEYAYRPTFIPLALTYLGGAFGLFICYRKEMNKIV</sequence>
<protein>
    <submittedName>
        <fullName evidence="2">Uncharacterized protein</fullName>
    </submittedName>
</protein>
<evidence type="ECO:0000313" key="3">
    <source>
        <dbReference type="Proteomes" id="UP000235828"/>
    </source>
</evidence>
<feature type="transmembrane region" description="Helical" evidence="1">
    <location>
        <begin position="99"/>
        <end position="117"/>
    </location>
</feature>
<dbReference type="AlphaFoldDB" id="A0A2N8ZIU5"/>
<gene>
    <name evidence="2" type="ORF">VTAP4600_B0223</name>
</gene>